<dbReference type="Gene3D" id="1.10.10.10">
    <property type="entry name" value="Winged helix-like DNA-binding domain superfamily/Winged helix DNA-binding domain"/>
    <property type="match status" value="1"/>
</dbReference>
<dbReference type="Gene3D" id="2.10.109.10">
    <property type="entry name" value="Umud Fragment, subunit A"/>
    <property type="match status" value="1"/>
</dbReference>
<evidence type="ECO:0000313" key="16">
    <source>
        <dbReference type="EMBL" id="MBZ5713531.1"/>
    </source>
</evidence>
<feature type="domain" description="LexA repressor DNA-binding" evidence="15">
    <location>
        <begin position="4"/>
        <end position="66"/>
    </location>
</feature>
<keyword evidence="17" id="KW-1185">Reference proteome</keyword>
<dbReference type="HAMAP" id="MF_00015">
    <property type="entry name" value="LexA"/>
    <property type="match status" value="1"/>
</dbReference>
<comment type="subunit">
    <text evidence="12">Homodimer.</text>
</comment>
<organism evidence="16 17">
    <name type="scientific">Nannocystis pusilla</name>
    <dbReference type="NCBI Taxonomy" id="889268"/>
    <lineage>
        <taxon>Bacteria</taxon>
        <taxon>Pseudomonadati</taxon>
        <taxon>Myxococcota</taxon>
        <taxon>Polyangia</taxon>
        <taxon>Nannocystales</taxon>
        <taxon>Nannocystaceae</taxon>
        <taxon>Nannocystis</taxon>
    </lineage>
</organism>
<dbReference type="EC" id="3.4.21.88" evidence="12"/>
<keyword evidence="11 12" id="KW-0742">SOS response</keyword>
<dbReference type="CDD" id="cd06529">
    <property type="entry name" value="S24_LexA-like"/>
    <property type="match status" value="1"/>
</dbReference>
<evidence type="ECO:0000256" key="7">
    <source>
        <dbReference type="ARBA" id="ARBA00023015"/>
    </source>
</evidence>
<dbReference type="SUPFAM" id="SSF51306">
    <property type="entry name" value="LexA/Signal peptidase"/>
    <property type="match status" value="1"/>
</dbReference>
<reference evidence="16" key="1">
    <citation type="submission" date="2021-08" db="EMBL/GenBank/DDBJ databases">
        <authorList>
            <person name="Stevens D.C."/>
        </authorList>
    </citation>
    <scope>NUCLEOTIDE SEQUENCE</scope>
    <source>
        <strain evidence="16">DSM 53165</strain>
    </source>
</reference>
<keyword evidence="4 12" id="KW-0227">DNA damage</keyword>
<evidence type="ECO:0000256" key="2">
    <source>
        <dbReference type="ARBA" id="ARBA00022491"/>
    </source>
</evidence>
<gene>
    <name evidence="12 16" type="primary">lexA</name>
    <name evidence="16" type="ORF">K7C98_30220</name>
</gene>
<dbReference type="InterPro" id="IPR036388">
    <property type="entry name" value="WH-like_DNA-bd_sf"/>
</dbReference>
<dbReference type="InterPro" id="IPR006200">
    <property type="entry name" value="LexA"/>
</dbReference>
<evidence type="ECO:0000256" key="1">
    <source>
        <dbReference type="ARBA" id="ARBA00007484"/>
    </source>
</evidence>
<keyword evidence="3 12" id="KW-0235">DNA replication</keyword>
<dbReference type="SUPFAM" id="SSF46785">
    <property type="entry name" value="Winged helix' DNA-binding domain"/>
    <property type="match status" value="1"/>
</dbReference>
<feature type="DNA-binding region" description="H-T-H motif" evidence="12">
    <location>
        <begin position="29"/>
        <end position="49"/>
    </location>
</feature>
<dbReference type="InterPro" id="IPR036390">
    <property type="entry name" value="WH_DNA-bd_sf"/>
</dbReference>
<evidence type="ECO:0000313" key="17">
    <source>
        <dbReference type="Proteomes" id="UP001139031"/>
    </source>
</evidence>
<evidence type="ECO:0000259" key="15">
    <source>
        <dbReference type="Pfam" id="PF01726"/>
    </source>
</evidence>
<dbReference type="Pfam" id="PF00717">
    <property type="entry name" value="Peptidase_S24"/>
    <property type="match status" value="1"/>
</dbReference>
<comment type="catalytic activity">
    <reaction evidence="12">
        <text>Hydrolysis of Ala-|-Gly bond in repressor LexA.</text>
        <dbReference type="EC" id="3.4.21.88"/>
    </reaction>
</comment>
<evidence type="ECO:0000256" key="6">
    <source>
        <dbReference type="ARBA" id="ARBA00022813"/>
    </source>
</evidence>
<keyword evidence="8 12" id="KW-0238">DNA-binding</keyword>
<comment type="similarity">
    <text evidence="1 12 13">Belongs to the peptidase S24 family.</text>
</comment>
<dbReference type="PANTHER" id="PTHR33516">
    <property type="entry name" value="LEXA REPRESSOR"/>
    <property type="match status" value="1"/>
</dbReference>
<evidence type="ECO:0000256" key="3">
    <source>
        <dbReference type="ARBA" id="ARBA00022705"/>
    </source>
</evidence>
<dbReference type="InterPro" id="IPR039418">
    <property type="entry name" value="LexA-like"/>
</dbReference>
<evidence type="ECO:0000256" key="4">
    <source>
        <dbReference type="ARBA" id="ARBA00022763"/>
    </source>
</evidence>
<proteinExistence type="inferred from homology"/>
<dbReference type="NCBIfam" id="TIGR00498">
    <property type="entry name" value="lexA"/>
    <property type="match status" value="1"/>
</dbReference>
<evidence type="ECO:0000256" key="10">
    <source>
        <dbReference type="ARBA" id="ARBA00023204"/>
    </source>
</evidence>
<evidence type="ECO:0000256" key="12">
    <source>
        <dbReference type="HAMAP-Rule" id="MF_00015"/>
    </source>
</evidence>
<feature type="active site" description="For autocatalytic cleavage activity" evidence="12">
    <location>
        <position position="169"/>
    </location>
</feature>
<evidence type="ECO:0000256" key="8">
    <source>
        <dbReference type="ARBA" id="ARBA00023125"/>
    </source>
</evidence>
<dbReference type="Proteomes" id="UP001139031">
    <property type="component" value="Unassembled WGS sequence"/>
</dbReference>
<keyword evidence="6 12" id="KW-0068">Autocatalytic cleavage</keyword>
<dbReference type="InterPro" id="IPR015927">
    <property type="entry name" value="Peptidase_S24_S26A/B/C"/>
</dbReference>
<evidence type="ECO:0000256" key="9">
    <source>
        <dbReference type="ARBA" id="ARBA00023163"/>
    </source>
</evidence>
<dbReference type="InterPro" id="IPR036286">
    <property type="entry name" value="LexA/Signal_pep-like_sf"/>
</dbReference>
<keyword evidence="10 12" id="KW-0234">DNA repair</keyword>
<dbReference type="InterPro" id="IPR006199">
    <property type="entry name" value="LexA_DNA-bd_dom"/>
</dbReference>
<dbReference type="EMBL" id="JAIRAU010000043">
    <property type="protein sequence ID" value="MBZ5713531.1"/>
    <property type="molecule type" value="Genomic_DNA"/>
</dbReference>
<feature type="active site" description="For autocatalytic cleavage activity" evidence="12">
    <location>
        <position position="132"/>
    </location>
</feature>
<comment type="function">
    <text evidence="12">Represses a number of genes involved in the response to DNA damage (SOS response), including recA and lexA. In the presence of single-stranded DNA, RecA interacts with LexA causing an autocatalytic cleavage which disrupts the DNA-binding part of LexA, leading to derepression of the SOS regulon and eventually DNA repair.</text>
</comment>
<name>A0ABS7TZE7_9BACT</name>
<feature type="domain" description="Peptidase S24/S26A/S26B/S26C" evidence="14">
    <location>
        <begin position="87"/>
        <end position="207"/>
    </location>
</feature>
<sequence>MKPQLTHRQQQALDFISSCLDANGYPPTLREIGEHMGIRSTNGVNDHLKALERKGYLVREELKSRALRPVDAPESAARVRSTTTEIPILGRVAAGQPILADENVTNRISVDQFFLHGNQPREVFGLVVYGESMIEDGIFDGDYVFVRRQATAERGEIVVAMIEGEVTCKRYYPEGDKIRLQPGNAAMQPIYVHRGDHRAFELVGKVIGVYRSLH</sequence>
<keyword evidence="5 12" id="KW-0378">Hydrolase</keyword>
<feature type="site" description="Cleavage; by autolysis" evidence="12">
    <location>
        <begin position="94"/>
        <end position="95"/>
    </location>
</feature>
<dbReference type="RefSeq" id="WP_224195270.1">
    <property type="nucleotide sequence ID" value="NZ_JAIRAU010000043.1"/>
</dbReference>
<accession>A0ABS7TZE7</accession>
<dbReference type="PANTHER" id="PTHR33516:SF2">
    <property type="entry name" value="LEXA REPRESSOR-RELATED"/>
    <property type="match status" value="1"/>
</dbReference>
<keyword evidence="7 12" id="KW-0805">Transcription regulation</keyword>
<dbReference type="InterPro" id="IPR050077">
    <property type="entry name" value="LexA_repressor"/>
</dbReference>
<dbReference type="Pfam" id="PF01726">
    <property type="entry name" value="LexA_DNA_bind"/>
    <property type="match status" value="1"/>
</dbReference>
<protein>
    <recommendedName>
        <fullName evidence="12">LexA repressor</fullName>
        <ecNumber evidence="12">3.4.21.88</ecNumber>
    </recommendedName>
</protein>
<dbReference type="InterPro" id="IPR006197">
    <property type="entry name" value="Peptidase_S24_LexA"/>
</dbReference>
<keyword evidence="2 12" id="KW-0678">Repressor</keyword>
<dbReference type="PRINTS" id="PR00726">
    <property type="entry name" value="LEXASERPTASE"/>
</dbReference>
<evidence type="ECO:0000256" key="13">
    <source>
        <dbReference type="RuleBase" id="RU003991"/>
    </source>
</evidence>
<dbReference type="GO" id="GO:0004252">
    <property type="term" value="F:serine-type endopeptidase activity"/>
    <property type="evidence" value="ECO:0007669"/>
    <property type="project" value="UniProtKB-EC"/>
</dbReference>
<comment type="caution">
    <text evidence="16">The sequence shown here is derived from an EMBL/GenBank/DDBJ whole genome shotgun (WGS) entry which is preliminary data.</text>
</comment>
<evidence type="ECO:0000256" key="11">
    <source>
        <dbReference type="ARBA" id="ARBA00023236"/>
    </source>
</evidence>
<evidence type="ECO:0000259" key="14">
    <source>
        <dbReference type="Pfam" id="PF00717"/>
    </source>
</evidence>
<keyword evidence="9 12" id="KW-0804">Transcription</keyword>
<evidence type="ECO:0000256" key="5">
    <source>
        <dbReference type="ARBA" id="ARBA00022801"/>
    </source>
</evidence>